<evidence type="ECO:0000259" key="3">
    <source>
        <dbReference type="Pfam" id="PF13649"/>
    </source>
</evidence>
<sequence length="258" mass="29896">MKASFDSAAANYDQSFTQTAIGKLQREAVYNILSQYLVNVKTIFEINCGTGEDALWLASQNFEVFATDISEKMIAIGKAKNEFQNLTFSTLDITHLSSFQKEEKYDLLFSNFGGLNCLSQDELSLFFTTAPHFLKEKGKMVLVVMPKNTVWEQLYFLAKGKWSKAFRRRNEHVLANVDGEKVPTYYYNPKEIVHLTEETLECEEYQPIGFFIPPSYLEPFFKNKKGFLKLLRKLEMGIRNFSFLSKYADHYIIILQKK</sequence>
<gene>
    <name evidence="4" type="ORF">GOQ30_16595</name>
</gene>
<dbReference type="InterPro" id="IPR029063">
    <property type="entry name" value="SAM-dependent_MTases_sf"/>
</dbReference>
<keyword evidence="1 4" id="KW-0489">Methyltransferase</keyword>
<evidence type="ECO:0000256" key="1">
    <source>
        <dbReference type="ARBA" id="ARBA00022603"/>
    </source>
</evidence>
<dbReference type="Gene3D" id="3.40.50.150">
    <property type="entry name" value="Vaccinia Virus protein VP39"/>
    <property type="match status" value="1"/>
</dbReference>
<dbReference type="CDD" id="cd02440">
    <property type="entry name" value="AdoMet_MTases"/>
    <property type="match status" value="1"/>
</dbReference>
<evidence type="ECO:0000313" key="4">
    <source>
        <dbReference type="EMBL" id="MVO10792.1"/>
    </source>
</evidence>
<dbReference type="GO" id="GO:0008168">
    <property type="term" value="F:methyltransferase activity"/>
    <property type="evidence" value="ECO:0007669"/>
    <property type="project" value="UniProtKB-KW"/>
</dbReference>
<dbReference type="RefSeq" id="WP_140999216.1">
    <property type="nucleotide sequence ID" value="NZ_VDCZ01000015.1"/>
</dbReference>
<evidence type="ECO:0000256" key="2">
    <source>
        <dbReference type="ARBA" id="ARBA00022679"/>
    </source>
</evidence>
<dbReference type="InterPro" id="IPR041698">
    <property type="entry name" value="Methyltransf_25"/>
</dbReference>
<accession>A0A6I4IV38</accession>
<dbReference type="OrthoDB" id="529208at2"/>
<protein>
    <submittedName>
        <fullName evidence="4">Methyltransferase domain-containing protein</fullName>
    </submittedName>
</protein>
<dbReference type="AlphaFoldDB" id="A0A6I4IV38"/>
<name>A0A6I4IV38_9FLAO</name>
<keyword evidence="5" id="KW-1185">Reference proteome</keyword>
<organism evidence="4 5">
    <name type="scientific">Flavobacterium profundi</name>
    <dbReference type="NCBI Taxonomy" id="1774945"/>
    <lineage>
        <taxon>Bacteria</taxon>
        <taxon>Pseudomonadati</taxon>
        <taxon>Bacteroidota</taxon>
        <taxon>Flavobacteriia</taxon>
        <taxon>Flavobacteriales</taxon>
        <taxon>Flavobacteriaceae</taxon>
        <taxon>Flavobacterium</taxon>
    </lineage>
</organism>
<dbReference type="SUPFAM" id="SSF53335">
    <property type="entry name" value="S-adenosyl-L-methionine-dependent methyltransferases"/>
    <property type="match status" value="1"/>
</dbReference>
<reference evidence="5" key="1">
    <citation type="submission" date="2019-05" db="EMBL/GenBank/DDBJ databases">
        <title>Flavobacterium profundi sp. nov., isolated from a deep-sea seamount.</title>
        <authorList>
            <person name="Zhang D.-C."/>
        </authorList>
    </citation>
    <scope>NUCLEOTIDE SEQUENCE [LARGE SCALE GENOMIC DNA]</scope>
    <source>
        <strain evidence="5">TP390</strain>
    </source>
</reference>
<keyword evidence="2 4" id="KW-0808">Transferase</keyword>
<dbReference type="PANTHER" id="PTHR43861:SF1">
    <property type="entry name" value="TRANS-ACONITATE 2-METHYLTRANSFERASE"/>
    <property type="match status" value="1"/>
</dbReference>
<feature type="domain" description="Methyltransferase" evidence="3">
    <location>
        <begin position="43"/>
        <end position="138"/>
    </location>
</feature>
<dbReference type="Pfam" id="PF13649">
    <property type="entry name" value="Methyltransf_25"/>
    <property type="match status" value="1"/>
</dbReference>
<dbReference type="EMBL" id="WQLW01000015">
    <property type="protein sequence ID" value="MVO10792.1"/>
    <property type="molecule type" value="Genomic_DNA"/>
</dbReference>
<dbReference type="PANTHER" id="PTHR43861">
    <property type="entry name" value="TRANS-ACONITATE 2-METHYLTRANSFERASE-RELATED"/>
    <property type="match status" value="1"/>
</dbReference>
<evidence type="ECO:0000313" key="5">
    <source>
        <dbReference type="Proteomes" id="UP000431264"/>
    </source>
</evidence>
<dbReference type="Proteomes" id="UP000431264">
    <property type="component" value="Unassembled WGS sequence"/>
</dbReference>
<proteinExistence type="predicted"/>
<comment type="caution">
    <text evidence="4">The sequence shown here is derived from an EMBL/GenBank/DDBJ whole genome shotgun (WGS) entry which is preliminary data.</text>
</comment>
<dbReference type="GO" id="GO:0032259">
    <property type="term" value="P:methylation"/>
    <property type="evidence" value="ECO:0007669"/>
    <property type="project" value="UniProtKB-KW"/>
</dbReference>